<sequence length="69" mass="7502">MTSPDDYLRTALPVLLTYTRQVLLDLDLGRMRAAAEEASDQTAVDFLSAAIVFAQAASLARDRVYPEGA</sequence>
<gene>
    <name evidence="1" type="ORF">DP939_02305</name>
</gene>
<reference evidence="1 2" key="1">
    <citation type="submission" date="2018-06" db="EMBL/GenBank/DDBJ databases">
        <title>Sphaerisporangium craniellae sp. nov., isolated from a marine sponge in the South China Sea.</title>
        <authorList>
            <person name="Li L."/>
        </authorList>
    </citation>
    <scope>NUCLEOTIDE SEQUENCE [LARGE SCALE GENOMIC DNA]</scope>
    <source>
        <strain evidence="1 2">LHW63015</strain>
    </source>
</reference>
<dbReference type="AlphaFoldDB" id="A0A366M6W2"/>
<accession>A0A366M6W2</accession>
<evidence type="ECO:0000313" key="2">
    <source>
        <dbReference type="Proteomes" id="UP000253303"/>
    </source>
</evidence>
<comment type="caution">
    <text evidence="1">The sequence shown here is derived from an EMBL/GenBank/DDBJ whole genome shotgun (WGS) entry which is preliminary data.</text>
</comment>
<name>A0A366M6W2_9ACTN</name>
<dbReference type="EMBL" id="QMEY01000001">
    <property type="protein sequence ID" value="RBQ21563.1"/>
    <property type="molecule type" value="Genomic_DNA"/>
</dbReference>
<evidence type="ECO:0000313" key="1">
    <source>
        <dbReference type="EMBL" id="RBQ21563.1"/>
    </source>
</evidence>
<organism evidence="1 2">
    <name type="scientific">Spongiactinospora rosea</name>
    <dbReference type="NCBI Taxonomy" id="2248750"/>
    <lineage>
        <taxon>Bacteria</taxon>
        <taxon>Bacillati</taxon>
        <taxon>Actinomycetota</taxon>
        <taxon>Actinomycetes</taxon>
        <taxon>Streptosporangiales</taxon>
        <taxon>Streptosporangiaceae</taxon>
        <taxon>Spongiactinospora</taxon>
    </lineage>
</organism>
<keyword evidence="2" id="KW-1185">Reference proteome</keyword>
<protein>
    <submittedName>
        <fullName evidence="1">Uncharacterized protein</fullName>
    </submittedName>
</protein>
<proteinExistence type="predicted"/>
<dbReference type="RefSeq" id="WP_113978298.1">
    <property type="nucleotide sequence ID" value="NZ_QMEY01000001.1"/>
</dbReference>
<dbReference type="Proteomes" id="UP000253303">
    <property type="component" value="Unassembled WGS sequence"/>
</dbReference>